<keyword evidence="1" id="KW-1133">Transmembrane helix</keyword>
<organism evidence="2 3">
    <name type="scientific">Candidatus Nomurabacteria bacterium RIFCSPLOWO2_01_FULL_40_15</name>
    <dbReference type="NCBI Taxonomy" id="1801772"/>
    <lineage>
        <taxon>Bacteria</taxon>
        <taxon>Candidatus Nomuraibacteriota</taxon>
    </lineage>
</organism>
<name>A0A1F6X9T8_9BACT</name>
<gene>
    <name evidence="2" type="ORF">A2911_00330</name>
</gene>
<sequence length="117" mass="14171">MKFSLKITKEFGLIFWVHLFLIIFFYLSFLYIDWRIILSGIILLQIYYLLRGGCDLTFIQFGDDKNTTFVWYYLHKFLPNLNKKTTKIFIRYIIPSIIFLASFLLQEFIGYIPLIKF</sequence>
<accession>A0A1F6X9T8</accession>
<evidence type="ECO:0000256" key="1">
    <source>
        <dbReference type="SAM" id="Phobius"/>
    </source>
</evidence>
<dbReference type="AlphaFoldDB" id="A0A1F6X9T8"/>
<protein>
    <submittedName>
        <fullName evidence="2">Uncharacterized protein</fullName>
    </submittedName>
</protein>
<feature type="transmembrane region" description="Helical" evidence="1">
    <location>
        <begin position="92"/>
        <end position="114"/>
    </location>
</feature>
<feature type="transmembrane region" description="Helical" evidence="1">
    <location>
        <begin position="34"/>
        <end position="50"/>
    </location>
</feature>
<feature type="transmembrane region" description="Helical" evidence="1">
    <location>
        <begin position="12"/>
        <end position="28"/>
    </location>
</feature>
<evidence type="ECO:0000313" key="3">
    <source>
        <dbReference type="Proteomes" id="UP000176814"/>
    </source>
</evidence>
<dbReference type="EMBL" id="MFUW01000003">
    <property type="protein sequence ID" value="OGI90967.1"/>
    <property type="molecule type" value="Genomic_DNA"/>
</dbReference>
<dbReference type="Proteomes" id="UP000176814">
    <property type="component" value="Unassembled WGS sequence"/>
</dbReference>
<comment type="caution">
    <text evidence="2">The sequence shown here is derived from an EMBL/GenBank/DDBJ whole genome shotgun (WGS) entry which is preliminary data.</text>
</comment>
<proteinExistence type="predicted"/>
<keyword evidence="1" id="KW-0472">Membrane</keyword>
<reference evidence="2 3" key="1">
    <citation type="journal article" date="2016" name="Nat. Commun.">
        <title>Thousands of microbial genomes shed light on interconnected biogeochemical processes in an aquifer system.</title>
        <authorList>
            <person name="Anantharaman K."/>
            <person name="Brown C.T."/>
            <person name="Hug L.A."/>
            <person name="Sharon I."/>
            <person name="Castelle C.J."/>
            <person name="Probst A.J."/>
            <person name="Thomas B.C."/>
            <person name="Singh A."/>
            <person name="Wilkins M.J."/>
            <person name="Karaoz U."/>
            <person name="Brodie E.L."/>
            <person name="Williams K.H."/>
            <person name="Hubbard S.S."/>
            <person name="Banfield J.F."/>
        </authorList>
    </citation>
    <scope>NUCLEOTIDE SEQUENCE [LARGE SCALE GENOMIC DNA]</scope>
</reference>
<evidence type="ECO:0000313" key="2">
    <source>
        <dbReference type="EMBL" id="OGI90967.1"/>
    </source>
</evidence>
<keyword evidence="1" id="KW-0812">Transmembrane</keyword>